<dbReference type="InterPro" id="IPR050925">
    <property type="entry name" value="Rhomboid_protease_S54"/>
</dbReference>
<dbReference type="Gene3D" id="1.20.1540.10">
    <property type="entry name" value="Rhomboid-like"/>
    <property type="match status" value="1"/>
</dbReference>
<evidence type="ECO:0000259" key="7">
    <source>
        <dbReference type="Pfam" id="PF01694"/>
    </source>
</evidence>
<reference evidence="8" key="1">
    <citation type="submission" date="2023-07" db="EMBL/GenBank/DDBJ databases">
        <title>Sequencing the genomes of 1000 actinobacteria strains.</title>
        <authorList>
            <person name="Klenk H.-P."/>
        </authorList>
    </citation>
    <scope>NUCLEOTIDE SEQUENCE</scope>
    <source>
        <strain evidence="8">DSM 107476</strain>
    </source>
</reference>
<feature type="domain" description="Peptidase S54 rhomboid" evidence="7">
    <location>
        <begin position="92"/>
        <end position="226"/>
    </location>
</feature>
<evidence type="ECO:0000256" key="2">
    <source>
        <dbReference type="ARBA" id="ARBA00022692"/>
    </source>
</evidence>
<protein>
    <submittedName>
        <fullName evidence="8">Membrane associated rhomboid family serine protease</fullName>
    </submittedName>
</protein>
<feature type="transmembrane region" description="Helical" evidence="6">
    <location>
        <begin position="156"/>
        <end position="176"/>
    </location>
</feature>
<dbReference type="SUPFAM" id="SSF144091">
    <property type="entry name" value="Rhomboid-like"/>
    <property type="match status" value="1"/>
</dbReference>
<feature type="transmembrane region" description="Helical" evidence="6">
    <location>
        <begin position="183"/>
        <end position="201"/>
    </location>
</feature>
<keyword evidence="8" id="KW-0378">Hydrolase</keyword>
<keyword evidence="3 6" id="KW-1133">Transmembrane helix</keyword>
<dbReference type="GO" id="GO:0006508">
    <property type="term" value="P:proteolysis"/>
    <property type="evidence" value="ECO:0007669"/>
    <property type="project" value="UniProtKB-KW"/>
</dbReference>
<keyword evidence="2 6" id="KW-0812">Transmembrane</keyword>
<dbReference type="EMBL" id="JAVDXZ010000001">
    <property type="protein sequence ID" value="MDR7330169.1"/>
    <property type="molecule type" value="Genomic_DNA"/>
</dbReference>
<dbReference type="PANTHER" id="PTHR43731">
    <property type="entry name" value="RHOMBOID PROTEASE"/>
    <property type="match status" value="1"/>
</dbReference>
<feature type="transmembrane region" description="Helical" evidence="6">
    <location>
        <begin position="207"/>
        <end position="228"/>
    </location>
</feature>
<organism evidence="8 9">
    <name type="scientific">Corynebacterium guangdongense</name>
    <dbReference type="NCBI Taxonomy" id="1783348"/>
    <lineage>
        <taxon>Bacteria</taxon>
        <taxon>Bacillati</taxon>
        <taxon>Actinomycetota</taxon>
        <taxon>Actinomycetes</taxon>
        <taxon>Mycobacteriales</taxon>
        <taxon>Corynebacteriaceae</taxon>
        <taxon>Corynebacterium</taxon>
    </lineage>
</organism>
<accession>A0ABU1ZZ02</accession>
<dbReference type="RefSeq" id="WP_374725045.1">
    <property type="nucleotide sequence ID" value="NZ_CP047654.1"/>
</dbReference>
<dbReference type="GO" id="GO:0008233">
    <property type="term" value="F:peptidase activity"/>
    <property type="evidence" value="ECO:0007669"/>
    <property type="project" value="UniProtKB-KW"/>
</dbReference>
<evidence type="ECO:0000256" key="5">
    <source>
        <dbReference type="SAM" id="MobiDB-lite"/>
    </source>
</evidence>
<comment type="subcellular location">
    <subcellularLocation>
        <location evidence="1">Membrane</location>
        <topology evidence="1">Multi-pass membrane protein</topology>
    </subcellularLocation>
</comment>
<dbReference type="PANTHER" id="PTHR43731:SF9">
    <property type="entry name" value="SLR1461 PROTEIN"/>
    <property type="match status" value="1"/>
</dbReference>
<evidence type="ECO:0000313" key="9">
    <source>
        <dbReference type="Proteomes" id="UP001180840"/>
    </source>
</evidence>
<keyword evidence="8" id="KW-0645">Protease</keyword>
<feature type="transmembrane region" description="Helical" evidence="6">
    <location>
        <begin position="106"/>
        <end position="123"/>
    </location>
</feature>
<sequence>MSFQNPNQRPGYGRGQNPFGGQGYPHQPGRRPMPLGARGPGRRPAPRRGGWRAGLSYATGFVILIWTVHIVNGLLFGGQLIVFGIHPLDLSSIWGIFTSPLLHADFSHLMSNTLPGAIFAFLIGHSGPRVFWEVTAIVVIVGGAGVWLFGGIGTNHIGASGLVYGWLAYLLIRGFFNRSLAEIGLGVTLGFIYSGLIFGLLPGTPGLSWQAHLFGAVGGVLAGMFITSDDPPHLVAYRSAKKDVRNGR</sequence>
<evidence type="ECO:0000256" key="1">
    <source>
        <dbReference type="ARBA" id="ARBA00004141"/>
    </source>
</evidence>
<dbReference type="Pfam" id="PF01694">
    <property type="entry name" value="Rhomboid"/>
    <property type="match status" value="1"/>
</dbReference>
<gene>
    <name evidence="8" type="ORF">J2S39_001845</name>
</gene>
<feature type="region of interest" description="Disordered" evidence="5">
    <location>
        <begin position="1"/>
        <end position="48"/>
    </location>
</feature>
<name>A0ABU1ZZ02_9CORY</name>
<feature type="compositionally biased region" description="Gly residues" evidence="5">
    <location>
        <begin position="12"/>
        <end position="23"/>
    </location>
</feature>
<dbReference type="Proteomes" id="UP001180840">
    <property type="component" value="Unassembled WGS sequence"/>
</dbReference>
<evidence type="ECO:0000313" key="8">
    <source>
        <dbReference type="EMBL" id="MDR7330169.1"/>
    </source>
</evidence>
<feature type="transmembrane region" description="Helical" evidence="6">
    <location>
        <begin position="57"/>
        <end position="86"/>
    </location>
</feature>
<comment type="caution">
    <text evidence="8">The sequence shown here is derived from an EMBL/GenBank/DDBJ whole genome shotgun (WGS) entry which is preliminary data.</text>
</comment>
<feature type="transmembrane region" description="Helical" evidence="6">
    <location>
        <begin position="130"/>
        <end position="150"/>
    </location>
</feature>
<dbReference type="InterPro" id="IPR022764">
    <property type="entry name" value="Peptidase_S54_rhomboid_dom"/>
</dbReference>
<keyword evidence="9" id="KW-1185">Reference proteome</keyword>
<dbReference type="InterPro" id="IPR035952">
    <property type="entry name" value="Rhomboid-like_sf"/>
</dbReference>
<evidence type="ECO:0000256" key="6">
    <source>
        <dbReference type="SAM" id="Phobius"/>
    </source>
</evidence>
<proteinExistence type="predicted"/>
<evidence type="ECO:0000256" key="3">
    <source>
        <dbReference type="ARBA" id="ARBA00022989"/>
    </source>
</evidence>
<evidence type="ECO:0000256" key="4">
    <source>
        <dbReference type="ARBA" id="ARBA00023136"/>
    </source>
</evidence>
<keyword evidence="4 6" id="KW-0472">Membrane</keyword>